<gene>
    <name evidence="3" type="ORF">PVK06_024881</name>
</gene>
<dbReference type="InterPro" id="IPR019557">
    <property type="entry name" value="AminoTfrase-like_pln_mobile"/>
</dbReference>
<dbReference type="PANTHER" id="PTHR46033:SF8">
    <property type="entry name" value="PROTEIN MAINTENANCE OF MERISTEMS-LIKE"/>
    <property type="match status" value="1"/>
</dbReference>
<organism evidence="3 4">
    <name type="scientific">Gossypium arboreum</name>
    <name type="common">Tree cotton</name>
    <name type="synonym">Gossypium nanking</name>
    <dbReference type="NCBI Taxonomy" id="29729"/>
    <lineage>
        <taxon>Eukaryota</taxon>
        <taxon>Viridiplantae</taxon>
        <taxon>Streptophyta</taxon>
        <taxon>Embryophyta</taxon>
        <taxon>Tracheophyta</taxon>
        <taxon>Spermatophyta</taxon>
        <taxon>Magnoliopsida</taxon>
        <taxon>eudicotyledons</taxon>
        <taxon>Gunneridae</taxon>
        <taxon>Pentapetalae</taxon>
        <taxon>rosids</taxon>
        <taxon>malvids</taxon>
        <taxon>Malvales</taxon>
        <taxon>Malvaceae</taxon>
        <taxon>Malvoideae</taxon>
        <taxon>Gossypium</taxon>
    </lineage>
</organism>
<evidence type="ECO:0000313" key="3">
    <source>
        <dbReference type="EMBL" id="KAK5819852.1"/>
    </source>
</evidence>
<keyword evidence="4" id="KW-1185">Reference proteome</keyword>
<dbReference type="InterPro" id="IPR044824">
    <property type="entry name" value="MAIN-like"/>
</dbReference>
<feature type="compositionally biased region" description="Basic residues" evidence="1">
    <location>
        <begin position="86"/>
        <end position="101"/>
    </location>
</feature>
<protein>
    <recommendedName>
        <fullName evidence="2">Aminotransferase-like plant mobile domain-containing protein</fullName>
    </recommendedName>
</protein>
<dbReference type="PANTHER" id="PTHR46033">
    <property type="entry name" value="PROTEIN MAIN-LIKE 2"/>
    <property type="match status" value="1"/>
</dbReference>
<accession>A0ABR0PFD0</accession>
<proteinExistence type="predicted"/>
<name>A0ABR0PFD0_GOSAR</name>
<sequence length="202" mass="22841">MALMGRGCKLDPTLISTLVKRWRLEMHTCHPPYDECTITLKGVQLQLGLPVDGMVVTGPVVVADWRDINYQKLSKPYLPVEEAKGRKPHIRRPRRMPRHPRSSAAFKAGLSSTLTQELTSMATPPPVSFVFGPFSSTYYMLVQLAFQMTMMLMTTYRPSMFGALTESLMIMPLMYRTQYGYTPTPIVSQTPLRSLFYRGGPS</sequence>
<dbReference type="EMBL" id="JARKNE010000007">
    <property type="protein sequence ID" value="KAK5819852.1"/>
    <property type="molecule type" value="Genomic_DNA"/>
</dbReference>
<comment type="caution">
    <text evidence="3">The sequence shown here is derived from an EMBL/GenBank/DDBJ whole genome shotgun (WGS) entry which is preliminary data.</text>
</comment>
<dbReference type="Proteomes" id="UP001358586">
    <property type="component" value="Chromosome 7"/>
</dbReference>
<evidence type="ECO:0000256" key="1">
    <source>
        <dbReference type="SAM" id="MobiDB-lite"/>
    </source>
</evidence>
<reference evidence="3 4" key="1">
    <citation type="submission" date="2023-03" db="EMBL/GenBank/DDBJ databases">
        <title>WGS of Gossypium arboreum.</title>
        <authorList>
            <person name="Yu D."/>
        </authorList>
    </citation>
    <scope>NUCLEOTIDE SEQUENCE [LARGE SCALE GENOMIC DNA]</scope>
    <source>
        <tissue evidence="3">Leaf</tissue>
    </source>
</reference>
<dbReference type="Pfam" id="PF10536">
    <property type="entry name" value="PMD"/>
    <property type="match status" value="1"/>
</dbReference>
<feature type="domain" description="Aminotransferase-like plant mobile" evidence="2">
    <location>
        <begin position="7"/>
        <end position="75"/>
    </location>
</feature>
<evidence type="ECO:0000313" key="4">
    <source>
        <dbReference type="Proteomes" id="UP001358586"/>
    </source>
</evidence>
<evidence type="ECO:0000259" key="2">
    <source>
        <dbReference type="Pfam" id="PF10536"/>
    </source>
</evidence>
<feature type="region of interest" description="Disordered" evidence="1">
    <location>
        <begin position="83"/>
        <end position="102"/>
    </location>
</feature>